<proteinExistence type="predicted"/>
<accession>A0A9D4TZ40</accession>
<dbReference type="PANTHER" id="PTHR45615:SF40">
    <property type="entry name" value="MYOSIN HEAVY CHAIN, NON-MUSCLE"/>
    <property type="match status" value="1"/>
</dbReference>
<dbReference type="SUPFAM" id="SSF81995">
    <property type="entry name" value="beta-sandwich domain of Sec23/24"/>
    <property type="match status" value="1"/>
</dbReference>
<feature type="compositionally biased region" description="Low complexity" evidence="2">
    <location>
        <begin position="115"/>
        <end position="138"/>
    </location>
</feature>
<feature type="coiled-coil region" evidence="1">
    <location>
        <begin position="456"/>
        <end position="514"/>
    </location>
</feature>
<name>A0A9D4TZ40_CHLVU</name>
<reference evidence="3" key="2">
    <citation type="submission" date="2020-11" db="EMBL/GenBank/DDBJ databases">
        <authorList>
            <person name="Cecchin M."/>
            <person name="Marcolungo L."/>
            <person name="Rossato M."/>
            <person name="Girolomoni L."/>
            <person name="Cosentino E."/>
            <person name="Cuine S."/>
            <person name="Li-Beisson Y."/>
            <person name="Delledonne M."/>
            <person name="Ballottari M."/>
        </authorList>
    </citation>
    <scope>NUCLEOTIDE SEQUENCE</scope>
    <source>
        <strain evidence="3">211/11P</strain>
        <tissue evidence="3">Whole cell</tissue>
    </source>
</reference>
<dbReference type="GO" id="GO:0051015">
    <property type="term" value="F:actin filament binding"/>
    <property type="evidence" value="ECO:0007669"/>
    <property type="project" value="TreeGrafter"/>
</dbReference>
<feature type="coiled-coil region" evidence="1">
    <location>
        <begin position="292"/>
        <end position="344"/>
    </location>
</feature>
<dbReference type="GO" id="GO:0005737">
    <property type="term" value="C:cytoplasm"/>
    <property type="evidence" value="ECO:0007669"/>
    <property type="project" value="TreeGrafter"/>
</dbReference>
<dbReference type="GO" id="GO:0032982">
    <property type="term" value="C:myosin filament"/>
    <property type="evidence" value="ECO:0007669"/>
    <property type="project" value="TreeGrafter"/>
</dbReference>
<dbReference type="GO" id="GO:0000146">
    <property type="term" value="F:microfilament motor activity"/>
    <property type="evidence" value="ECO:0007669"/>
    <property type="project" value="TreeGrafter"/>
</dbReference>
<dbReference type="OrthoDB" id="261426at2759"/>
<evidence type="ECO:0000256" key="1">
    <source>
        <dbReference type="SAM" id="Coils"/>
    </source>
</evidence>
<feature type="region of interest" description="Disordered" evidence="2">
    <location>
        <begin position="1"/>
        <end position="40"/>
    </location>
</feature>
<organism evidence="3 4">
    <name type="scientific">Chlorella vulgaris</name>
    <name type="common">Green alga</name>
    <dbReference type="NCBI Taxonomy" id="3077"/>
    <lineage>
        <taxon>Eukaryota</taxon>
        <taxon>Viridiplantae</taxon>
        <taxon>Chlorophyta</taxon>
        <taxon>core chlorophytes</taxon>
        <taxon>Trebouxiophyceae</taxon>
        <taxon>Chlorellales</taxon>
        <taxon>Chlorellaceae</taxon>
        <taxon>Chlorella clade</taxon>
        <taxon>Chlorella</taxon>
    </lineage>
</organism>
<dbReference type="AlphaFoldDB" id="A0A9D4TZ40"/>
<dbReference type="PANTHER" id="PTHR45615">
    <property type="entry name" value="MYOSIN HEAVY CHAIN, NON-MUSCLE"/>
    <property type="match status" value="1"/>
</dbReference>
<evidence type="ECO:0000313" key="3">
    <source>
        <dbReference type="EMBL" id="KAI3438407.1"/>
    </source>
</evidence>
<dbReference type="GO" id="GO:0016460">
    <property type="term" value="C:myosin II complex"/>
    <property type="evidence" value="ECO:0007669"/>
    <property type="project" value="TreeGrafter"/>
</dbReference>
<feature type="region of interest" description="Disordered" evidence="2">
    <location>
        <begin position="115"/>
        <end position="149"/>
    </location>
</feature>
<reference evidence="3" key="1">
    <citation type="journal article" date="2019" name="Plant J.">
        <title>Chlorella vulgaris genome assembly and annotation reveals the molecular basis for metabolic acclimation to high light conditions.</title>
        <authorList>
            <person name="Cecchin M."/>
            <person name="Marcolungo L."/>
            <person name="Rossato M."/>
            <person name="Girolomoni L."/>
            <person name="Cosentino E."/>
            <person name="Cuine S."/>
            <person name="Li-Beisson Y."/>
            <person name="Delledonne M."/>
            <person name="Ballottari M."/>
        </authorList>
    </citation>
    <scope>NUCLEOTIDE SEQUENCE</scope>
    <source>
        <strain evidence="3">211/11P</strain>
    </source>
</reference>
<protein>
    <submittedName>
        <fullName evidence="3">Uncharacterized protein</fullName>
    </submittedName>
</protein>
<feature type="region of interest" description="Disordered" evidence="2">
    <location>
        <begin position="359"/>
        <end position="402"/>
    </location>
</feature>
<keyword evidence="4" id="KW-1185">Reference proteome</keyword>
<comment type="caution">
    <text evidence="3">The sequence shown here is derived from an EMBL/GenBank/DDBJ whole genome shotgun (WGS) entry which is preliminary data.</text>
</comment>
<dbReference type="Proteomes" id="UP001055712">
    <property type="component" value="Unassembled WGS sequence"/>
</dbReference>
<gene>
    <name evidence="3" type="ORF">D9Q98_000838</name>
</gene>
<feature type="compositionally biased region" description="Basic and acidic residues" evidence="2">
    <location>
        <begin position="1"/>
        <end position="10"/>
    </location>
</feature>
<keyword evidence="1" id="KW-0175">Coiled coil</keyword>
<evidence type="ECO:0000256" key="2">
    <source>
        <dbReference type="SAM" id="MobiDB-lite"/>
    </source>
</evidence>
<dbReference type="EMBL" id="SIDB01000001">
    <property type="protein sequence ID" value="KAI3438407.1"/>
    <property type="molecule type" value="Genomic_DNA"/>
</dbReference>
<sequence length="1167" mass="126885">MKEGGADPHRHAAANKLPPNPSNTTCRPEQLRDKQRAAEQAVFEQDVSALRQLVGSGAETLQQACGASPCGNGRDQLSAEQGGLLSSLTLQTLLDGQPPAQQQQQQQQQQQLQQQQQVYQQHYHQQQQPHVQPRAPFSGSPPSPAAVGLGTDPAALAAYISSLEDSSSMLQRQLAHMYASTLDGGGGTLAPKPFRSARHMPGRREVFVLSKWLEVETQRFNATFSRKDERTPLVDFLLLAAARAKAIYSQAYAELARQVTDHCEERGRLMADVWIGYAAMLDSVLGRVHAAYAVVNDRAERAEARLEMAEAQLEQERGAAEEYKEELLDEMARLRAELTAALSMGGGGGNVDVMAVMLGPRGEPSADDSRHPPPSRDSSSLTQQRSMRFRDPTLGPLGTQYRGSVLSGKLGASSLVEDMRRGSHKGSVAVGTAMRQLHGAAGGSSGSISGMSSEDADLLQQQNVVLKEALDAARHELQDANKQMASLEAAANEAVQLESRAEAAENERDEAVEELRCCTPRPQLSWDSLAALVGEQGVQCFQAALDAHKQWPVDDLAMLLAGSLLHEARPPIKTAQGSAVAARAPAEAAAAEGADAAGDSATAAAAAAAAGAAEDNKAVLGGGQAETPAAPALDAQPAIDAAAPAPASTAAPTSWAASHLCEHVDPGLGCLQGAVARGVFARDAIRHAVQTCSAEALAREAEDEEAAGWLAEALSRPVANVEGLVDFLVGSTRQGLPISPSHYGCMQQWRQGISFDEMRSEVQRARMSTRARVAASEEQLKTLHLECGQLREVVRGCKEVEQRRDIARRRRDEEAAAERKNPLQQYVELLGSQDEAAWKEWLIGMGQGADVPKLFKHSGKIRNKQISKRETEKMVKEIWKERLADPAAAASKACDLPEFVFQQVQKRVGIITAVVEVGYNFLFGLWKYQWDADCELFLRILLGEVKEDVYVAQARLQAELEELFAAIDRAKGQEDLRTAFLAFFKVGQPGGKSLKRFDELMQAMDEDQEGEAVEWRKVFEEDREFNQGEFAECIRDQFLQERVEYFKALEEAVYDEANHEEECSREHVARALLRIDLDMSDKVAQQTAAAIFGSRDLDLLSVKTVMRKLSRGVVRRGRSSSTKGSVMGAAAGLKAKAKKSGTLSDANLRAMEALRQEWIAREVARHS</sequence>
<evidence type="ECO:0000313" key="4">
    <source>
        <dbReference type="Proteomes" id="UP001055712"/>
    </source>
</evidence>